<organism evidence="1 2">
    <name type="scientific">Caenorhabditis japonica</name>
    <dbReference type="NCBI Taxonomy" id="281687"/>
    <lineage>
        <taxon>Eukaryota</taxon>
        <taxon>Metazoa</taxon>
        <taxon>Ecdysozoa</taxon>
        <taxon>Nematoda</taxon>
        <taxon>Chromadorea</taxon>
        <taxon>Rhabditida</taxon>
        <taxon>Rhabditina</taxon>
        <taxon>Rhabditomorpha</taxon>
        <taxon>Rhabditoidea</taxon>
        <taxon>Rhabditidae</taxon>
        <taxon>Peloderinae</taxon>
        <taxon>Caenorhabditis</taxon>
    </lineage>
</organism>
<dbReference type="AlphaFoldDB" id="A0A8R1EDT8"/>
<reference evidence="2" key="1">
    <citation type="submission" date="2010-08" db="EMBL/GenBank/DDBJ databases">
        <authorList>
            <consortium name="Caenorhabditis japonica Sequencing Consortium"/>
            <person name="Wilson R.K."/>
        </authorList>
    </citation>
    <scope>NUCLEOTIDE SEQUENCE [LARGE SCALE GENOMIC DNA]</scope>
    <source>
        <strain evidence="2">DF5081</strain>
    </source>
</reference>
<protein>
    <submittedName>
        <fullName evidence="1">Uncharacterized protein</fullName>
    </submittedName>
</protein>
<evidence type="ECO:0000313" key="2">
    <source>
        <dbReference type="Proteomes" id="UP000005237"/>
    </source>
</evidence>
<sequence>MEANKNGQNDRIIAVEFQSAYQKVKCLNKTYNSTSMMVFEEICADGKTQLVFVNEQGGASAPCAKASQQWCEADFPGFLNGRFRVRIGFRSVGIFNPANRHKE</sequence>
<keyword evidence="2" id="KW-1185">Reference proteome</keyword>
<proteinExistence type="predicted"/>
<reference evidence="1" key="2">
    <citation type="submission" date="2022-06" db="UniProtKB">
        <authorList>
            <consortium name="EnsemblMetazoa"/>
        </authorList>
    </citation>
    <scope>IDENTIFICATION</scope>
    <source>
        <strain evidence="1">DF5081</strain>
    </source>
</reference>
<dbReference type="Proteomes" id="UP000005237">
    <property type="component" value="Unassembled WGS sequence"/>
</dbReference>
<dbReference type="EnsemblMetazoa" id="CJA33749.1">
    <property type="protein sequence ID" value="CJA33749.1"/>
    <property type="gene ID" value="WBGene00209596"/>
</dbReference>
<accession>A0A8R1EDT8</accession>
<evidence type="ECO:0000313" key="1">
    <source>
        <dbReference type="EnsemblMetazoa" id="CJA33749.1"/>
    </source>
</evidence>
<name>A0A8R1EDT8_CAEJA</name>